<evidence type="ECO:0000256" key="1">
    <source>
        <dbReference type="ARBA" id="ARBA00006926"/>
    </source>
</evidence>
<dbReference type="PROSITE" id="PS51355">
    <property type="entry name" value="GLUTATHIONE_PEROXID_3"/>
    <property type="match status" value="1"/>
</dbReference>
<organism evidence="6 7">
    <name type="scientific">Aristolochia fimbriata</name>
    <name type="common">White veined hardy Dutchman's pipe vine</name>
    <dbReference type="NCBI Taxonomy" id="158543"/>
    <lineage>
        <taxon>Eukaryota</taxon>
        <taxon>Viridiplantae</taxon>
        <taxon>Streptophyta</taxon>
        <taxon>Embryophyta</taxon>
        <taxon>Tracheophyta</taxon>
        <taxon>Spermatophyta</taxon>
        <taxon>Magnoliopsida</taxon>
        <taxon>Magnoliidae</taxon>
        <taxon>Piperales</taxon>
        <taxon>Aristolochiaceae</taxon>
        <taxon>Aristolochia</taxon>
    </lineage>
</organism>
<evidence type="ECO:0000313" key="7">
    <source>
        <dbReference type="Proteomes" id="UP000825729"/>
    </source>
</evidence>
<evidence type="ECO:0000256" key="4">
    <source>
        <dbReference type="PIRSR" id="PIRSR000303-1"/>
    </source>
</evidence>
<evidence type="ECO:0000256" key="5">
    <source>
        <dbReference type="RuleBase" id="RU000499"/>
    </source>
</evidence>
<gene>
    <name evidence="6" type="ORF">H6P81_006160</name>
</gene>
<proteinExistence type="inferred from homology"/>
<dbReference type="Proteomes" id="UP000825729">
    <property type="component" value="Unassembled WGS sequence"/>
</dbReference>
<sequence length="172" mass="19325">MGGKPSTPEGSIHDYTVEDAKGNFVNLSTYKGKILLIVNVASKCYLTASSYEQLNDIYFKYRDRGLEILAFPCNQFFGKEPGTSEEIECTACSQFNAEFPIFGKIKVNGNQAAPLYKFLKSCKPGWCSGRIKWNFTKFLVDRDGHVVQRYSPNAAISCVKNDLEQLLSYESD</sequence>
<dbReference type="FunFam" id="3.40.30.10:FF:000025">
    <property type="entry name" value="Glutathione peroxidase"/>
    <property type="match status" value="1"/>
</dbReference>
<evidence type="ECO:0000256" key="3">
    <source>
        <dbReference type="ARBA" id="ARBA00023002"/>
    </source>
</evidence>
<dbReference type="InterPro" id="IPR000889">
    <property type="entry name" value="Glutathione_peroxidase"/>
</dbReference>
<dbReference type="PROSITE" id="PS00763">
    <property type="entry name" value="GLUTATHIONE_PEROXID_2"/>
    <property type="match status" value="1"/>
</dbReference>
<dbReference type="EMBL" id="JAINDJ010000003">
    <property type="protein sequence ID" value="KAG9453256.1"/>
    <property type="molecule type" value="Genomic_DNA"/>
</dbReference>
<accession>A0AAV7F095</accession>
<keyword evidence="3 5" id="KW-0560">Oxidoreductase</keyword>
<evidence type="ECO:0000256" key="2">
    <source>
        <dbReference type="ARBA" id="ARBA00022559"/>
    </source>
</evidence>
<keyword evidence="2 5" id="KW-0575">Peroxidase</keyword>
<protein>
    <recommendedName>
        <fullName evidence="5">Glutathione peroxidase</fullName>
    </recommendedName>
</protein>
<dbReference type="PANTHER" id="PTHR11592:SF109">
    <property type="entry name" value="GLUTATHIONE PEROXIDASE"/>
    <property type="match status" value="1"/>
</dbReference>
<dbReference type="Pfam" id="PF00255">
    <property type="entry name" value="GSHPx"/>
    <property type="match status" value="1"/>
</dbReference>
<dbReference type="Gene3D" id="3.40.30.10">
    <property type="entry name" value="Glutaredoxin"/>
    <property type="match status" value="1"/>
</dbReference>
<comment type="caution">
    <text evidence="6">The sequence shown here is derived from an EMBL/GenBank/DDBJ whole genome shotgun (WGS) entry which is preliminary data.</text>
</comment>
<reference evidence="6 7" key="1">
    <citation type="submission" date="2021-07" db="EMBL/GenBank/DDBJ databases">
        <title>The Aristolochia fimbriata genome: insights into angiosperm evolution, floral development and chemical biosynthesis.</title>
        <authorList>
            <person name="Jiao Y."/>
        </authorList>
    </citation>
    <scope>NUCLEOTIDE SEQUENCE [LARGE SCALE GENOMIC DNA]</scope>
    <source>
        <strain evidence="6">IBCAS-2021</strain>
        <tissue evidence="6">Leaf</tissue>
    </source>
</reference>
<keyword evidence="7" id="KW-1185">Reference proteome</keyword>
<dbReference type="InterPro" id="IPR029760">
    <property type="entry name" value="GPX_CS"/>
</dbReference>
<dbReference type="GO" id="GO:0004601">
    <property type="term" value="F:peroxidase activity"/>
    <property type="evidence" value="ECO:0007669"/>
    <property type="project" value="UniProtKB-KW"/>
</dbReference>
<comment type="similarity">
    <text evidence="1 5">Belongs to the glutathione peroxidase family.</text>
</comment>
<feature type="active site" evidence="4">
    <location>
        <position position="44"/>
    </location>
</feature>
<dbReference type="SUPFAM" id="SSF52833">
    <property type="entry name" value="Thioredoxin-like"/>
    <property type="match status" value="1"/>
</dbReference>
<evidence type="ECO:0000313" key="6">
    <source>
        <dbReference type="EMBL" id="KAG9453256.1"/>
    </source>
</evidence>
<dbReference type="PRINTS" id="PR01011">
    <property type="entry name" value="GLUTPROXDASE"/>
</dbReference>
<name>A0AAV7F095_ARIFI</name>
<dbReference type="GO" id="GO:0006979">
    <property type="term" value="P:response to oxidative stress"/>
    <property type="evidence" value="ECO:0007669"/>
    <property type="project" value="InterPro"/>
</dbReference>
<dbReference type="AlphaFoldDB" id="A0AAV7F095"/>
<dbReference type="PANTHER" id="PTHR11592">
    <property type="entry name" value="GLUTATHIONE PEROXIDASE"/>
    <property type="match status" value="1"/>
</dbReference>
<dbReference type="CDD" id="cd00340">
    <property type="entry name" value="GSH_Peroxidase"/>
    <property type="match status" value="1"/>
</dbReference>
<dbReference type="InterPro" id="IPR036249">
    <property type="entry name" value="Thioredoxin-like_sf"/>
</dbReference>
<dbReference type="PIRSF" id="PIRSF000303">
    <property type="entry name" value="Glutathion_perox"/>
    <property type="match status" value="1"/>
</dbReference>